<accession>A0A0F8WYI5</accession>
<name>A0A0F8WYI5_9ZZZZ</name>
<sequence>MKCKKCKKKESLWGCSQLNSPYCFECHNKRNMIKRVLDYIKSACFTIENLAAADDDLLVFSNDVAITVTAGWGHCIGTCTTNATIDFEDSDANKMTMTDFTTSDWGTEPTPQAISGNNTLIAYEGFSAEVTNAVSPETDTYLICFSYTIDAQ</sequence>
<dbReference type="EMBL" id="LAZR01062336">
    <property type="protein sequence ID" value="KKK61738.1"/>
    <property type="molecule type" value="Genomic_DNA"/>
</dbReference>
<proteinExistence type="predicted"/>
<dbReference type="AlphaFoldDB" id="A0A0F8WYI5"/>
<comment type="caution">
    <text evidence="1">The sequence shown here is derived from an EMBL/GenBank/DDBJ whole genome shotgun (WGS) entry which is preliminary data.</text>
</comment>
<protein>
    <submittedName>
        <fullName evidence="1">Uncharacterized protein</fullName>
    </submittedName>
</protein>
<evidence type="ECO:0000313" key="1">
    <source>
        <dbReference type="EMBL" id="KKK61738.1"/>
    </source>
</evidence>
<organism evidence="1">
    <name type="scientific">marine sediment metagenome</name>
    <dbReference type="NCBI Taxonomy" id="412755"/>
    <lineage>
        <taxon>unclassified sequences</taxon>
        <taxon>metagenomes</taxon>
        <taxon>ecological metagenomes</taxon>
    </lineage>
</organism>
<reference evidence="1" key="1">
    <citation type="journal article" date="2015" name="Nature">
        <title>Complex archaea that bridge the gap between prokaryotes and eukaryotes.</title>
        <authorList>
            <person name="Spang A."/>
            <person name="Saw J.H."/>
            <person name="Jorgensen S.L."/>
            <person name="Zaremba-Niedzwiedzka K."/>
            <person name="Martijn J."/>
            <person name="Lind A.E."/>
            <person name="van Eijk R."/>
            <person name="Schleper C."/>
            <person name="Guy L."/>
            <person name="Ettema T.J."/>
        </authorList>
    </citation>
    <scope>NUCLEOTIDE SEQUENCE</scope>
</reference>
<gene>
    <name evidence="1" type="ORF">LCGC14_3011330</name>
</gene>